<evidence type="ECO:0000256" key="5">
    <source>
        <dbReference type="SAM" id="SignalP"/>
    </source>
</evidence>
<evidence type="ECO:0000256" key="1">
    <source>
        <dbReference type="ARBA" id="ARBA00008455"/>
    </source>
</evidence>
<organism evidence="7">
    <name type="scientific">Hibiscus syriacus</name>
    <name type="common">Rose of Sharon</name>
    <dbReference type="NCBI Taxonomy" id="106335"/>
    <lineage>
        <taxon>Eukaryota</taxon>
        <taxon>Viridiplantae</taxon>
        <taxon>Streptophyta</taxon>
        <taxon>Embryophyta</taxon>
        <taxon>Tracheophyta</taxon>
        <taxon>Spermatophyta</taxon>
        <taxon>Magnoliopsida</taxon>
        <taxon>eudicotyledons</taxon>
        <taxon>Gunneridae</taxon>
        <taxon>Pentapetalae</taxon>
        <taxon>rosids</taxon>
        <taxon>malvids</taxon>
        <taxon>Malvales</taxon>
        <taxon>Malvaceae</taxon>
        <taxon>Malvoideae</taxon>
        <taxon>Hibiscus</taxon>
    </lineage>
</organism>
<dbReference type="InterPro" id="IPR038765">
    <property type="entry name" value="Papain-like_cys_pep_sf"/>
</dbReference>
<accession>A0A6A3BV11</accession>
<dbReference type="EMBL" id="VEPZ02000732">
    <property type="protein sequence ID" value="KAE8720375.1"/>
    <property type="molecule type" value="Genomic_DNA"/>
</dbReference>
<keyword evidence="2" id="KW-0645">Protease</keyword>
<dbReference type="GO" id="GO:0006508">
    <property type="term" value="P:proteolysis"/>
    <property type="evidence" value="ECO:0007669"/>
    <property type="project" value="UniProtKB-KW"/>
</dbReference>
<gene>
    <name evidence="7" type="ORF">F3Y22_tig00020138pilonHSYRG00050</name>
</gene>
<dbReference type="AlphaFoldDB" id="A0A6A3BV11"/>
<dbReference type="InterPro" id="IPR013128">
    <property type="entry name" value="Peptidase_C1A"/>
</dbReference>
<dbReference type="InterPro" id="IPR000668">
    <property type="entry name" value="Peptidase_C1A_C"/>
</dbReference>
<dbReference type="Pfam" id="PF00112">
    <property type="entry name" value="Peptidase_C1"/>
    <property type="match status" value="1"/>
</dbReference>
<dbReference type="PANTHER" id="PTHR12411">
    <property type="entry name" value="CYSTEINE PROTEASE FAMILY C1-RELATED"/>
    <property type="match status" value="1"/>
</dbReference>
<evidence type="ECO:0000259" key="6">
    <source>
        <dbReference type="SMART" id="SM00848"/>
    </source>
</evidence>
<dbReference type="Gene3D" id="3.90.70.10">
    <property type="entry name" value="Cysteine proteinases"/>
    <property type="match status" value="1"/>
</dbReference>
<evidence type="ECO:0000256" key="3">
    <source>
        <dbReference type="ARBA" id="ARBA00022801"/>
    </source>
</evidence>
<keyword evidence="5" id="KW-0732">Signal</keyword>
<reference evidence="7" key="1">
    <citation type="submission" date="2019-09" db="EMBL/GenBank/DDBJ databases">
        <title>Draft genome information of white flower Hibiscus syriacus.</title>
        <authorList>
            <person name="Kim Y.-M."/>
        </authorList>
    </citation>
    <scope>NUCLEOTIDE SEQUENCE [LARGE SCALE GENOMIC DNA]</scope>
    <source>
        <strain evidence="7">YM2019G1</strain>
        <tissue evidence="7">Leaf</tissue>
    </source>
</reference>
<keyword evidence="4" id="KW-0788">Thiol protease</keyword>
<protein>
    <submittedName>
        <fullName evidence="7">Receptor like protein 25</fullName>
    </submittedName>
</protein>
<keyword evidence="7" id="KW-0675">Receptor</keyword>
<sequence length="157" mass="18195">MGLMNVFSFLIFGTLASLVTSRPIHETAIVEKHEQWMVYYGRKYNSESEKEKRFNIFKENFEYIESFNTVGNRSFKLGLNGFADLRHDEFIAAHTRYHKMDRSESTSFSYANYSDISMDQVPLDISFDWRDRGAVTPVKQQGKCNSCRAFSTVAAIE</sequence>
<feature type="chain" id="PRO_5025358674" evidence="5">
    <location>
        <begin position="22"/>
        <end position="157"/>
    </location>
</feature>
<proteinExistence type="inferred from homology"/>
<dbReference type="SMART" id="SM00848">
    <property type="entry name" value="Inhibitor_I29"/>
    <property type="match status" value="1"/>
</dbReference>
<comment type="caution">
    <text evidence="7">The sequence shown here is derived from an EMBL/GenBank/DDBJ whole genome shotgun (WGS) entry which is preliminary data.</text>
</comment>
<evidence type="ECO:0000256" key="4">
    <source>
        <dbReference type="ARBA" id="ARBA00022807"/>
    </source>
</evidence>
<feature type="signal peptide" evidence="5">
    <location>
        <begin position="1"/>
        <end position="21"/>
    </location>
</feature>
<name>A0A6A3BV11_HIBSY</name>
<dbReference type="Pfam" id="PF08246">
    <property type="entry name" value="Inhibitor_I29"/>
    <property type="match status" value="1"/>
</dbReference>
<dbReference type="InterPro" id="IPR013201">
    <property type="entry name" value="Prot_inhib_I29"/>
</dbReference>
<evidence type="ECO:0000313" key="7">
    <source>
        <dbReference type="EMBL" id="KAE8720375.1"/>
    </source>
</evidence>
<comment type="similarity">
    <text evidence="1">Belongs to the peptidase C1 family.</text>
</comment>
<evidence type="ECO:0000256" key="2">
    <source>
        <dbReference type="ARBA" id="ARBA00022670"/>
    </source>
</evidence>
<keyword evidence="3" id="KW-0378">Hydrolase</keyword>
<dbReference type="GO" id="GO:0008234">
    <property type="term" value="F:cysteine-type peptidase activity"/>
    <property type="evidence" value="ECO:0007669"/>
    <property type="project" value="UniProtKB-KW"/>
</dbReference>
<feature type="domain" description="Cathepsin propeptide inhibitor" evidence="6">
    <location>
        <begin position="33"/>
        <end position="90"/>
    </location>
</feature>
<dbReference type="SUPFAM" id="SSF54001">
    <property type="entry name" value="Cysteine proteinases"/>
    <property type="match status" value="1"/>
</dbReference>